<evidence type="ECO:0000313" key="3">
    <source>
        <dbReference type="Proteomes" id="UP000325081"/>
    </source>
</evidence>
<feature type="region of interest" description="Disordered" evidence="1">
    <location>
        <begin position="1"/>
        <end position="25"/>
    </location>
</feature>
<dbReference type="Proteomes" id="UP000325081">
    <property type="component" value="Unassembled WGS sequence"/>
</dbReference>
<comment type="caution">
    <text evidence="2">The sequence shown here is derived from an EMBL/GenBank/DDBJ whole genome shotgun (WGS) entry which is preliminary data.</text>
</comment>
<protein>
    <submittedName>
        <fullName evidence="2">Tyrosine recombinase XerS</fullName>
    </submittedName>
</protein>
<name>A0A5A7QS48_STRAF</name>
<dbReference type="OrthoDB" id="1938151at2759"/>
<accession>A0A5A7QS48</accession>
<dbReference type="AlphaFoldDB" id="A0A5A7QS48"/>
<sequence>MLGDRTSGAPDRGEPEYPDVGPGPGPSGLILNLEPDFSILGPVRAGGIGLRAEIRAVSVDPVSIWTTCLKEDVSAWTKVVGYGLLGSDLVTGADGCGGWWRTPFAAAATLLLLGLWGIGDGMSEGFWATRARGESGYRTQKKSPTGDRLLVLEFRTRRWWGPEGDKKLSN</sequence>
<proteinExistence type="predicted"/>
<organism evidence="2 3">
    <name type="scientific">Striga asiatica</name>
    <name type="common">Asiatic witchweed</name>
    <name type="synonym">Buchnera asiatica</name>
    <dbReference type="NCBI Taxonomy" id="4170"/>
    <lineage>
        <taxon>Eukaryota</taxon>
        <taxon>Viridiplantae</taxon>
        <taxon>Streptophyta</taxon>
        <taxon>Embryophyta</taxon>
        <taxon>Tracheophyta</taxon>
        <taxon>Spermatophyta</taxon>
        <taxon>Magnoliopsida</taxon>
        <taxon>eudicotyledons</taxon>
        <taxon>Gunneridae</taxon>
        <taxon>Pentapetalae</taxon>
        <taxon>asterids</taxon>
        <taxon>lamiids</taxon>
        <taxon>Lamiales</taxon>
        <taxon>Orobanchaceae</taxon>
        <taxon>Buchnereae</taxon>
        <taxon>Striga</taxon>
    </lineage>
</organism>
<evidence type="ECO:0000313" key="2">
    <source>
        <dbReference type="EMBL" id="GER48185.1"/>
    </source>
</evidence>
<keyword evidence="3" id="KW-1185">Reference proteome</keyword>
<gene>
    <name evidence="2" type="ORF">STAS_25355</name>
</gene>
<evidence type="ECO:0000256" key="1">
    <source>
        <dbReference type="SAM" id="MobiDB-lite"/>
    </source>
</evidence>
<dbReference type="EMBL" id="BKCP01008181">
    <property type="protein sequence ID" value="GER48185.1"/>
    <property type="molecule type" value="Genomic_DNA"/>
</dbReference>
<reference evidence="3" key="1">
    <citation type="journal article" date="2019" name="Curr. Biol.">
        <title>Genome Sequence of Striga asiatica Provides Insight into the Evolution of Plant Parasitism.</title>
        <authorList>
            <person name="Yoshida S."/>
            <person name="Kim S."/>
            <person name="Wafula E.K."/>
            <person name="Tanskanen J."/>
            <person name="Kim Y.M."/>
            <person name="Honaas L."/>
            <person name="Yang Z."/>
            <person name="Spallek T."/>
            <person name="Conn C.E."/>
            <person name="Ichihashi Y."/>
            <person name="Cheong K."/>
            <person name="Cui S."/>
            <person name="Der J.P."/>
            <person name="Gundlach H."/>
            <person name="Jiao Y."/>
            <person name="Hori C."/>
            <person name="Ishida J.K."/>
            <person name="Kasahara H."/>
            <person name="Kiba T."/>
            <person name="Kim M.S."/>
            <person name="Koo N."/>
            <person name="Laohavisit A."/>
            <person name="Lee Y.H."/>
            <person name="Lumba S."/>
            <person name="McCourt P."/>
            <person name="Mortimer J.C."/>
            <person name="Mutuku J.M."/>
            <person name="Nomura T."/>
            <person name="Sasaki-Sekimoto Y."/>
            <person name="Seto Y."/>
            <person name="Wang Y."/>
            <person name="Wakatake T."/>
            <person name="Sakakibara H."/>
            <person name="Demura T."/>
            <person name="Yamaguchi S."/>
            <person name="Yoneyama K."/>
            <person name="Manabe R.I."/>
            <person name="Nelson D.C."/>
            <person name="Schulman A.H."/>
            <person name="Timko M.P."/>
            <person name="dePamphilis C.W."/>
            <person name="Choi D."/>
            <person name="Shirasu K."/>
        </authorList>
    </citation>
    <scope>NUCLEOTIDE SEQUENCE [LARGE SCALE GENOMIC DNA]</scope>
    <source>
        <strain evidence="3">cv. UVA1</strain>
    </source>
</reference>